<dbReference type="PANTHER" id="PTHR33693">
    <property type="entry name" value="TYPE-5 URACIL-DNA GLYCOSYLASE"/>
    <property type="match status" value="1"/>
</dbReference>
<accession>A0A6M3IRM8</accession>
<dbReference type="InterPro" id="IPR051536">
    <property type="entry name" value="UDG_Type-4/5"/>
</dbReference>
<dbReference type="SMART" id="SM00987">
    <property type="entry name" value="UreE_C"/>
    <property type="match status" value="1"/>
</dbReference>
<dbReference type="GO" id="GO:0051539">
    <property type="term" value="F:4 iron, 4 sulfur cluster binding"/>
    <property type="evidence" value="ECO:0007669"/>
    <property type="project" value="UniProtKB-KW"/>
</dbReference>
<proteinExistence type="inferred from homology"/>
<evidence type="ECO:0000256" key="11">
    <source>
        <dbReference type="ARBA" id="ARBA00023204"/>
    </source>
</evidence>
<reference evidence="13" key="1">
    <citation type="submission" date="2020-03" db="EMBL/GenBank/DDBJ databases">
        <title>The deep terrestrial virosphere.</title>
        <authorList>
            <person name="Holmfeldt K."/>
            <person name="Nilsson E."/>
            <person name="Simone D."/>
            <person name="Lopez-Fernandez M."/>
            <person name="Wu X."/>
            <person name="de Brujin I."/>
            <person name="Lundin D."/>
            <person name="Andersson A."/>
            <person name="Bertilsson S."/>
            <person name="Dopson M."/>
        </authorList>
    </citation>
    <scope>NUCLEOTIDE SEQUENCE</scope>
    <source>
        <strain evidence="13">MM415B01221</strain>
    </source>
</reference>
<comment type="similarity">
    <text evidence="2">Belongs to the uracil-DNA glycosylase (UDG) superfamily. Type 4 (UDGa) family.</text>
</comment>
<name>A0A6M3IRM8_9ZZZZ</name>
<evidence type="ECO:0000313" key="13">
    <source>
        <dbReference type="EMBL" id="QJA59911.1"/>
    </source>
</evidence>
<dbReference type="CDD" id="cd10030">
    <property type="entry name" value="UDG-F4_TTUDGA_SPO1dp_like"/>
    <property type="match status" value="1"/>
</dbReference>
<dbReference type="AlphaFoldDB" id="A0A6M3IRM8"/>
<sequence length="149" mass="16482">MDSLETIAQELKLCQRCELRMSCTQPVPGIGEVGSKYFLIGEAPGAEEDEVGIPFVGSSGRRLDKLLALAQIDPNDCYLSNVCRCRPPKNRNPRKKEITACVPFLWREIRLVKPEYIITLGSTPLGLFTQSGGVSQYHGTLMEVEIPDA</sequence>
<evidence type="ECO:0000256" key="10">
    <source>
        <dbReference type="ARBA" id="ARBA00023014"/>
    </source>
</evidence>
<protein>
    <recommendedName>
        <fullName evidence="4">Type-4 uracil-DNA glycosylase</fullName>
        <ecNumber evidence="3">3.2.2.27</ecNumber>
    </recommendedName>
</protein>
<evidence type="ECO:0000256" key="6">
    <source>
        <dbReference type="ARBA" id="ARBA00022723"/>
    </source>
</evidence>
<dbReference type="InterPro" id="IPR036895">
    <property type="entry name" value="Uracil-DNA_glycosylase-like_sf"/>
</dbReference>
<keyword evidence="7" id="KW-0227">DNA damage</keyword>
<dbReference type="GO" id="GO:0006281">
    <property type="term" value="P:DNA repair"/>
    <property type="evidence" value="ECO:0007669"/>
    <property type="project" value="UniProtKB-KW"/>
</dbReference>
<evidence type="ECO:0000256" key="7">
    <source>
        <dbReference type="ARBA" id="ARBA00022763"/>
    </source>
</evidence>
<evidence type="ECO:0000256" key="1">
    <source>
        <dbReference type="ARBA" id="ARBA00001400"/>
    </source>
</evidence>
<dbReference type="NCBIfam" id="TIGR00758">
    <property type="entry name" value="UDG_fam4"/>
    <property type="match status" value="1"/>
</dbReference>
<evidence type="ECO:0000256" key="8">
    <source>
        <dbReference type="ARBA" id="ARBA00022801"/>
    </source>
</evidence>
<evidence type="ECO:0000256" key="2">
    <source>
        <dbReference type="ARBA" id="ARBA00006521"/>
    </source>
</evidence>
<dbReference type="InterPro" id="IPR005273">
    <property type="entry name" value="Ura-DNA_glyco_family4"/>
</dbReference>
<dbReference type="GO" id="GO:0004844">
    <property type="term" value="F:uracil DNA N-glycosylase activity"/>
    <property type="evidence" value="ECO:0007669"/>
    <property type="project" value="UniProtKB-EC"/>
</dbReference>
<keyword evidence="5" id="KW-0004">4Fe-4S</keyword>
<organism evidence="13">
    <name type="scientific">viral metagenome</name>
    <dbReference type="NCBI Taxonomy" id="1070528"/>
    <lineage>
        <taxon>unclassified sequences</taxon>
        <taxon>metagenomes</taxon>
        <taxon>organismal metagenomes</taxon>
    </lineage>
</organism>
<dbReference type="SUPFAM" id="SSF52141">
    <property type="entry name" value="Uracil-DNA glycosylase-like"/>
    <property type="match status" value="1"/>
</dbReference>
<comment type="catalytic activity">
    <reaction evidence="1">
        <text>Hydrolyzes single-stranded DNA or mismatched double-stranded DNA and polynucleotides, releasing free uracil.</text>
        <dbReference type="EC" id="3.2.2.27"/>
    </reaction>
</comment>
<dbReference type="EMBL" id="MT141388">
    <property type="protein sequence ID" value="QJA59911.1"/>
    <property type="molecule type" value="Genomic_DNA"/>
</dbReference>
<feature type="domain" description="Uracil-DNA glycosylase-like" evidence="12">
    <location>
        <begin position="28"/>
        <end position="145"/>
    </location>
</feature>
<evidence type="ECO:0000256" key="5">
    <source>
        <dbReference type="ARBA" id="ARBA00022485"/>
    </source>
</evidence>
<keyword evidence="6" id="KW-0479">Metal-binding</keyword>
<keyword evidence="9" id="KW-0408">Iron</keyword>
<dbReference type="EC" id="3.2.2.27" evidence="3"/>
<evidence type="ECO:0000256" key="3">
    <source>
        <dbReference type="ARBA" id="ARBA00012030"/>
    </source>
</evidence>
<dbReference type="Gene3D" id="3.40.470.10">
    <property type="entry name" value="Uracil-DNA glycosylase-like domain"/>
    <property type="match status" value="1"/>
</dbReference>
<dbReference type="Pfam" id="PF03167">
    <property type="entry name" value="UDG"/>
    <property type="match status" value="1"/>
</dbReference>
<gene>
    <name evidence="13" type="ORF">MM415B01221_0020</name>
</gene>
<dbReference type="SMART" id="SM00986">
    <property type="entry name" value="UDG"/>
    <property type="match status" value="1"/>
</dbReference>
<dbReference type="PANTHER" id="PTHR33693:SF1">
    <property type="entry name" value="TYPE-4 URACIL-DNA GLYCOSYLASE"/>
    <property type="match status" value="1"/>
</dbReference>
<dbReference type="InterPro" id="IPR005122">
    <property type="entry name" value="Uracil-DNA_glycosylase-like"/>
</dbReference>
<keyword evidence="8" id="KW-0378">Hydrolase</keyword>
<keyword evidence="10" id="KW-0411">Iron-sulfur</keyword>
<evidence type="ECO:0000256" key="4">
    <source>
        <dbReference type="ARBA" id="ARBA00019403"/>
    </source>
</evidence>
<evidence type="ECO:0000259" key="12">
    <source>
        <dbReference type="SMART" id="SM00986"/>
    </source>
</evidence>
<evidence type="ECO:0000256" key="9">
    <source>
        <dbReference type="ARBA" id="ARBA00023004"/>
    </source>
</evidence>
<keyword evidence="11" id="KW-0234">DNA repair</keyword>
<dbReference type="GO" id="GO:0046872">
    <property type="term" value="F:metal ion binding"/>
    <property type="evidence" value="ECO:0007669"/>
    <property type="project" value="UniProtKB-KW"/>
</dbReference>